<dbReference type="CDD" id="cd00118">
    <property type="entry name" value="LysM"/>
    <property type="match status" value="2"/>
</dbReference>
<comment type="caution">
    <text evidence="3">The sequence shown here is derived from an EMBL/GenBank/DDBJ whole genome shotgun (WGS) entry which is preliminary data.</text>
</comment>
<sequence length="188" mass="20899">MKFDQNNSFQLKKLLKQIKLNEENISMILGAIVLVIVGVLVVNYFKDKGNGSITVDSTQTSAINEHTVVEGETLWSIAENSYGSGYNWVDIKSANNLETDNIEIGQKLILPDDVTPNEPTTTEESESQTVLQESPITSETYTVVKGDSLWNIAVRAYGDGFRWTEIAEVNELDNPNIIHTGNILILPR</sequence>
<evidence type="ECO:0000259" key="2">
    <source>
        <dbReference type="PROSITE" id="PS51782"/>
    </source>
</evidence>
<evidence type="ECO:0000313" key="3">
    <source>
        <dbReference type="EMBL" id="KKR64574.1"/>
    </source>
</evidence>
<name>A0A0G0SIB9_9BACT</name>
<feature type="domain" description="LysM" evidence="2">
    <location>
        <begin position="139"/>
        <end position="186"/>
    </location>
</feature>
<organism evidence="3 4">
    <name type="scientific">Candidatus Woesebacteria bacterium GW2011_GWA1_40_43</name>
    <dbReference type="NCBI Taxonomy" id="1618553"/>
    <lineage>
        <taxon>Bacteria</taxon>
        <taxon>Candidatus Woeseibacteriota</taxon>
    </lineage>
</organism>
<keyword evidence="1" id="KW-1133">Transmembrane helix</keyword>
<dbReference type="InterPro" id="IPR036779">
    <property type="entry name" value="LysM_dom_sf"/>
</dbReference>
<evidence type="ECO:0000256" key="1">
    <source>
        <dbReference type="SAM" id="Phobius"/>
    </source>
</evidence>
<dbReference type="PROSITE" id="PS51782">
    <property type="entry name" value="LYSM"/>
    <property type="match status" value="2"/>
</dbReference>
<dbReference type="SMART" id="SM00257">
    <property type="entry name" value="LysM"/>
    <property type="match status" value="2"/>
</dbReference>
<dbReference type="InterPro" id="IPR018392">
    <property type="entry name" value="LysM"/>
</dbReference>
<gene>
    <name evidence="3" type="ORF">UU02_C0007G0012</name>
</gene>
<evidence type="ECO:0000313" key="4">
    <source>
        <dbReference type="Proteomes" id="UP000034293"/>
    </source>
</evidence>
<dbReference type="Pfam" id="PF01476">
    <property type="entry name" value="LysM"/>
    <property type="match status" value="2"/>
</dbReference>
<accession>A0A0G0SIB9</accession>
<keyword evidence="1" id="KW-0812">Transmembrane</keyword>
<keyword evidence="1" id="KW-0472">Membrane</keyword>
<protein>
    <submittedName>
        <fullName evidence="3">MurA protein</fullName>
    </submittedName>
</protein>
<dbReference type="PANTHER" id="PTHR34700:SF4">
    <property type="entry name" value="PHAGE-LIKE ELEMENT PBSX PROTEIN XKDP"/>
    <property type="match status" value="1"/>
</dbReference>
<dbReference type="Gene3D" id="3.10.350.10">
    <property type="entry name" value="LysM domain"/>
    <property type="match status" value="2"/>
</dbReference>
<dbReference type="SUPFAM" id="SSF54106">
    <property type="entry name" value="LysM domain"/>
    <property type="match status" value="2"/>
</dbReference>
<reference evidence="3 4" key="1">
    <citation type="journal article" date="2015" name="Nature">
        <title>rRNA introns, odd ribosomes, and small enigmatic genomes across a large radiation of phyla.</title>
        <authorList>
            <person name="Brown C.T."/>
            <person name="Hug L.A."/>
            <person name="Thomas B.C."/>
            <person name="Sharon I."/>
            <person name="Castelle C.J."/>
            <person name="Singh A."/>
            <person name="Wilkins M.J."/>
            <person name="Williams K.H."/>
            <person name="Banfield J.F."/>
        </authorList>
    </citation>
    <scope>NUCLEOTIDE SEQUENCE [LARGE SCALE GENOMIC DNA]</scope>
</reference>
<feature type="transmembrane region" description="Helical" evidence="1">
    <location>
        <begin position="25"/>
        <end position="45"/>
    </location>
</feature>
<dbReference type="EMBL" id="LBZA01000007">
    <property type="protein sequence ID" value="KKR64574.1"/>
    <property type="molecule type" value="Genomic_DNA"/>
</dbReference>
<dbReference type="Proteomes" id="UP000034293">
    <property type="component" value="Unassembled WGS sequence"/>
</dbReference>
<dbReference type="PANTHER" id="PTHR34700">
    <property type="entry name" value="POTASSIUM BINDING PROTEIN KBP"/>
    <property type="match status" value="1"/>
</dbReference>
<feature type="domain" description="LysM" evidence="2">
    <location>
        <begin position="64"/>
        <end position="110"/>
    </location>
</feature>
<proteinExistence type="predicted"/>
<dbReference type="AlphaFoldDB" id="A0A0G0SIB9"/>
<dbReference type="InterPro" id="IPR052196">
    <property type="entry name" value="Bact_Kbp"/>
</dbReference>